<evidence type="ECO:0000313" key="6">
    <source>
        <dbReference type="Proteomes" id="UP000094285"/>
    </source>
</evidence>
<dbReference type="InterPro" id="IPR016534">
    <property type="entry name" value="VPS16"/>
</dbReference>
<keyword evidence="2" id="KW-0653">Protein transport</keyword>
<feature type="domain" description="Vps16 C-terminal" evidence="3">
    <location>
        <begin position="692"/>
        <end position="921"/>
    </location>
</feature>
<dbReference type="EMBL" id="KV453910">
    <property type="protein sequence ID" value="ODV80882.1"/>
    <property type="molecule type" value="Genomic_DNA"/>
</dbReference>
<comment type="function">
    <text evidence="2">Essential for vacuolar protein sorting. Required for vacuole biogenesis, stability and to maintain vacuole morphology.</text>
</comment>
<feature type="domain" description="Vps16 N-terminal" evidence="4">
    <location>
        <begin position="5"/>
        <end position="326"/>
    </location>
</feature>
<dbReference type="InterPro" id="IPR038132">
    <property type="entry name" value="Vps16_C_sf"/>
</dbReference>
<reference evidence="6" key="1">
    <citation type="submission" date="2016-05" db="EMBL/GenBank/DDBJ databases">
        <title>Comparative genomics of biotechnologically important yeasts.</title>
        <authorList>
            <consortium name="DOE Joint Genome Institute"/>
            <person name="Riley R."/>
            <person name="Haridas S."/>
            <person name="Wolfe K.H."/>
            <person name="Lopes M.R."/>
            <person name="Hittinger C.T."/>
            <person name="Goker M."/>
            <person name="Salamov A."/>
            <person name="Wisecaver J."/>
            <person name="Long T.M."/>
            <person name="Aerts A.L."/>
            <person name="Barry K."/>
            <person name="Choi C."/>
            <person name="Clum A."/>
            <person name="Coughlan A.Y."/>
            <person name="Deshpande S."/>
            <person name="Douglass A.P."/>
            <person name="Hanson S.J."/>
            <person name="Klenk H.-P."/>
            <person name="Labutti K."/>
            <person name="Lapidus A."/>
            <person name="Lindquist E."/>
            <person name="Lipzen A."/>
            <person name="Meier-Kolthoff J.P."/>
            <person name="Ohm R.A."/>
            <person name="Otillar R.P."/>
            <person name="Pangilinan J."/>
            <person name="Peng Y."/>
            <person name="Rokas A."/>
            <person name="Rosa C.A."/>
            <person name="Scheuner C."/>
            <person name="Sibirny A.A."/>
            <person name="Slot J.C."/>
            <person name="Stielow J.B."/>
            <person name="Sun H."/>
            <person name="Kurtzman C.P."/>
            <person name="Blackwell M."/>
            <person name="Grigoriev I.V."/>
            <person name="Jeffries T.W."/>
        </authorList>
    </citation>
    <scope>NUCLEOTIDE SEQUENCE [LARGE SCALE GENOMIC DNA]</scope>
    <source>
        <strain evidence="6">NRRL Y-17324</strain>
    </source>
</reference>
<keyword evidence="6" id="KW-1185">Reference proteome</keyword>
<dbReference type="Gene3D" id="1.10.150.780">
    <property type="entry name" value="Vps16, C-terminal region"/>
    <property type="match status" value="1"/>
</dbReference>
<dbReference type="GO" id="GO:0042144">
    <property type="term" value="P:vacuole fusion, non-autophagic"/>
    <property type="evidence" value="ECO:0007669"/>
    <property type="project" value="TreeGrafter"/>
</dbReference>
<sequence>MTSNPSLRWQKLHDVFYSHVTVYESLNWSVDNLYLNFKVSISPNGTLIALASKFVPHPNVIDIYSINGNKIWTVVYNSRPEEHIVDFHFRDEELCLVLSNRKIRYYHDFKGSFEEYDFTKEAIKLDNIGDSIAKDDPTGENVVITNLENNEIEEVYRILDSKIWRDFLILRLQNRFVVINLTQLKTYEISLEGYDSSKINSFEAIHENENNSQFVLLFSYDKTIISSHIDINSMTFKFIDNMLTDGPFNQILPSPNGKLISLVNNKIYVINNKFTNILLEYNLLNESHLPYQIAWCSNDAICISLKDEIKLIGPNQNSVSFFYDIDEEEEDFDIDLILNDTTTTDGDLSFTIPILLTQSDGLKIITSSSVEFINKVPDSQINLYQIGSSSSSSILLDCIDKLSNHASKADTNISLLKSDNSLESAITECLEVVLEEFDQTWQKKILRAVSFGKTYFGDDGLNSYDSSHYLKTINLVKILNQIKTLDFGIFLTYGELLNIGWESFFKMLLNRDQYLLSLKIMDLLHLNQFKDMVYIHWCCYKVRKEMNLSDAELLKIISNKLYSFSNSNEIPDAKKRNYVSVEQITDAAYEEGRITLCKLLIDFEPSIQKKISQYFKYDETELGLIKAFQTGEYDLIKFILLHLQKELSISQFFKVLNQNEIKNELKSLVENKGAFPITGDLIGHFWLQSIGKQHSKLMETYFIQQDKTQELGISRIKSFLKKNQSKSNDTYYADYKSRLLKSISRVGMRRMNKIYQRELEVLELQKKLGETYMTNFFLEKSLNDILIKLIKMNQIKACKSIIKDFNIASEKLWILVLNTYTSSKDFDKLYQFAIGLKTANLTPKSPIGFKPFVDAGFKFNAPKSHISEYIKNCTNLKYSERIELFIKNNDLESAANEAFKNRDVDRLRRMMETLGGEDERLIVLLKGYITKLGY</sequence>
<keyword evidence="2" id="KW-0813">Transport</keyword>
<dbReference type="GO" id="GO:0005768">
    <property type="term" value="C:endosome"/>
    <property type="evidence" value="ECO:0007669"/>
    <property type="project" value="TreeGrafter"/>
</dbReference>
<dbReference type="PANTHER" id="PTHR12811:SF0">
    <property type="entry name" value="VACUOLAR PROTEIN SORTING-ASSOCIATED PROTEIN 16 HOMOLOG"/>
    <property type="match status" value="1"/>
</dbReference>
<dbReference type="GO" id="GO:0003779">
    <property type="term" value="F:actin binding"/>
    <property type="evidence" value="ECO:0007669"/>
    <property type="project" value="TreeGrafter"/>
</dbReference>
<evidence type="ECO:0000256" key="2">
    <source>
        <dbReference type="PIRNR" id="PIRNR007949"/>
    </source>
</evidence>
<evidence type="ECO:0000259" key="3">
    <source>
        <dbReference type="Pfam" id="PF04840"/>
    </source>
</evidence>
<dbReference type="InterPro" id="IPR006926">
    <property type="entry name" value="Vps16_N"/>
</dbReference>
<feature type="domain" description="Vps16 N-terminal" evidence="4">
    <location>
        <begin position="351"/>
        <end position="456"/>
    </location>
</feature>
<dbReference type="PIRSF" id="PIRSF007949">
    <property type="entry name" value="VPS16"/>
    <property type="match status" value="1"/>
</dbReference>
<dbReference type="AlphaFoldDB" id="A0A1E4SNB6"/>
<dbReference type="Pfam" id="PF04840">
    <property type="entry name" value="Vps16_C"/>
    <property type="match status" value="2"/>
</dbReference>
<dbReference type="STRING" id="984487.A0A1E4SNB6"/>
<accession>A0A1E4SNB6</accession>
<dbReference type="PANTHER" id="PTHR12811">
    <property type="entry name" value="VACUOLAR PROTEIN SORTING VPS16"/>
    <property type="match status" value="1"/>
</dbReference>
<organism evidence="5 6">
    <name type="scientific">Suhomyces tanzawaensis NRRL Y-17324</name>
    <dbReference type="NCBI Taxonomy" id="984487"/>
    <lineage>
        <taxon>Eukaryota</taxon>
        <taxon>Fungi</taxon>
        <taxon>Dikarya</taxon>
        <taxon>Ascomycota</taxon>
        <taxon>Saccharomycotina</taxon>
        <taxon>Pichiomycetes</taxon>
        <taxon>Debaryomycetaceae</taxon>
        <taxon>Suhomyces</taxon>
    </lineage>
</organism>
<dbReference type="GeneID" id="30983596"/>
<evidence type="ECO:0000256" key="1">
    <source>
        <dbReference type="ARBA" id="ARBA00009250"/>
    </source>
</evidence>
<dbReference type="GO" id="GO:0006886">
    <property type="term" value="P:intracellular protein transport"/>
    <property type="evidence" value="ECO:0007669"/>
    <property type="project" value="InterPro"/>
</dbReference>
<proteinExistence type="inferred from homology"/>
<dbReference type="Pfam" id="PF04841">
    <property type="entry name" value="Vps16_N"/>
    <property type="match status" value="2"/>
</dbReference>
<dbReference type="GO" id="GO:0016197">
    <property type="term" value="P:endosomal transport"/>
    <property type="evidence" value="ECO:0007669"/>
    <property type="project" value="TreeGrafter"/>
</dbReference>
<dbReference type="GO" id="GO:0030897">
    <property type="term" value="C:HOPS complex"/>
    <property type="evidence" value="ECO:0007669"/>
    <property type="project" value="TreeGrafter"/>
</dbReference>
<dbReference type="SUPFAM" id="SSF50978">
    <property type="entry name" value="WD40 repeat-like"/>
    <property type="match status" value="1"/>
</dbReference>
<gene>
    <name evidence="5" type="ORF">CANTADRAFT_47427</name>
</gene>
<evidence type="ECO:0000313" key="5">
    <source>
        <dbReference type="EMBL" id="ODV80882.1"/>
    </source>
</evidence>
<dbReference type="InterPro" id="IPR036322">
    <property type="entry name" value="WD40_repeat_dom_sf"/>
</dbReference>
<evidence type="ECO:0000259" key="4">
    <source>
        <dbReference type="Pfam" id="PF04841"/>
    </source>
</evidence>
<name>A0A1E4SNB6_9ASCO</name>
<protein>
    <recommendedName>
        <fullName evidence="2">Probable vacuolar protein sorting-associated protein 16 homolog</fullName>
    </recommendedName>
</protein>
<feature type="domain" description="Vps16 C-terminal" evidence="3">
    <location>
        <begin position="579"/>
        <end position="665"/>
    </location>
</feature>
<comment type="similarity">
    <text evidence="1 2">Belongs to the VPS16 family.</text>
</comment>
<dbReference type="RefSeq" id="XP_020066004.1">
    <property type="nucleotide sequence ID" value="XM_020209460.1"/>
</dbReference>
<dbReference type="InterPro" id="IPR006925">
    <property type="entry name" value="Vps16_C"/>
</dbReference>
<dbReference type="Proteomes" id="UP000094285">
    <property type="component" value="Unassembled WGS sequence"/>
</dbReference>
<dbReference type="OrthoDB" id="1792at2759"/>